<sequence>MEVAKNTVVTLRYTVRDSDGELIDDGKEPLVYLHGGYDGIFPKIEESLQGKSVGDTLRLKLQPEEAFGEYDEELVFIEDISLFPENIEVGMAFERVGEDGEDDILYRITDIAEGKVVVDGNHPLAGMALVFELEVADVRPATPEEIAHGHPHGAGGHAH</sequence>
<keyword evidence="6" id="KW-0143">Chaperone</keyword>
<dbReference type="Pfam" id="PF00254">
    <property type="entry name" value="FKBP_C"/>
    <property type="match status" value="1"/>
</dbReference>
<feature type="domain" description="PPIase FKBP-type" evidence="11">
    <location>
        <begin position="6"/>
        <end position="99"/>
    </location>
</feature>
<comment type="function">
    <text evidence="8">Also involved in hydrogenase metallocenter assembly, probably by participating in the nickel insertion step. This function in hydrogenase biosynthesis requires chaperone activity and the presence of the metal-binding domain, but not PPIase activity.</text>
</comment>
<dbReference type="Proteomes" id="UP000182108">
    <property type="component" value="Unassembled WGS sequence"/>
</dbReference>
<dbReference type="RefSeq" id="WP_055422767.1">
    <property type="nucleotide sequence ID" value="NZ_CYHH01000002.1"/>
</dbReference>
<comment type="subcellular location">
    <subcellularLocation>
        <location evidence="2">Cytoplasm</location>
    </subcellularLocation>
</comment>
<evidence type="ECO:0000256" key="5">
    <source>
        <dbReference type="ARBA" id="ARBA00023110"/>
    </source>
</evidence>
<dbReference type="GO" id="GO:0005737">
    <property type="term" value="C:cytoplasm"/>
    <property type="evidence" value="ECO:0007669"/>
    <property type="project" value="UniProtKB-SubCell"/>
</dbReference>
<evidence type="ECO:0000256" key="4">
    <source>
        <dbReference type="ARBA" id="ARBA00022490"/>
    </source>
</evidence>
<dbReference type="InterPro" id="IPR001179">
    <property type="entry name" value="PPIase_FKBP_dom"/>
</dbReference>
<evidence type="ECO:0000313" key="12">
    <source>
        <dbReference type="EMBL" id="CUB05562.1"/>
    </source>
</evidence>
<proteinExistence type="inferred from homology"/>
<dbReference type="GO" id="GO:0042026">
    <property type="term" value="P:protein refolding"/>
    <property type="evidence" value="ECO:0007669"/>
    <property type="project" value="UniProtKB-ARBA"/>
</dbReference>
<gene>
    <name evidence="12" type="ORF">Ga0061068_10235</name>
</gene>
<evidence type="ECO:0000259" key="11">
    <source>
        <dbReference type="PROSITE" id="PS50059"/>
    </source>
</evidence>
<dbReference type="PROSITE" id="PS50059">
    <property type="entry name" value="FKBP_PPIASE"/>
    <property type="match status" value="1"/>
</dbReference>
<comment type="similarity">
    <text evidence="3 10">Belongs to the FKBP-type PPIase family.</text>
</comment>
<dbReference type="GO" id="GO:0003755">
    <property type="term" value="F:peptidyl-prolyl cis-trans isomerase activity"/>
    <property type="evidence" value="ECO:0007669"/>
    <property type="project" value="UniProtKB-UniRule"/>
</dbReference>
<reference evidence="13" key="1">
    <citation type="submission" date="2015-08" db="EMBL/GenBank/DDBJ databases">
        <authorList>
            <person name="Babu N.S."/>
            <person name="Beckwith C.J."/>
            <person name="Beseler K.G."/>
            <person name="Brison A."/>
            <person name="Carone J.V."/>
            <person name="Caskin T.P."/>
            <person name="Diamond M."/>
            <person name="Durham M.E."/>
            <person name="Foxe J.M."/>
            <person name="Go M."/>
            <person name="Henderson B.A."/>
            <person name="Jones I.B."/>
            <person name="McGettigan J.A."/>
            <person name="Micheletti S.J."/>
            <person name="Nasrallah M.E."/>
            <person name="Ortiz D."/>
            <person name="Piller C.R."/>
            <person name="Privatt S.R."/>
            <person name="Schneider S.L."/>
            <person name="Sharp S."/>
            <person name="Smith T.C."/>
            <person name="Stanton J.D."/>
            <person name="Ullery H.E."/>
            <person name="Wilson R.J."/>
            <person name="Serrano M.G."/>
            <person name="Buck G."/>
            <person name="Lee V."/>
            <person name="Wang Y."/>
            <person name="Carvalho R."/>
            <person name="Voegtly L."/>
            <person name="Shi R."/>
            <person name="Duckworth R."/>
            <person name="Johnson A."/>
            <person name="Loviza R."/>
            <person name="Walstead R."/>
            <person name="Shah Z."/>
            <person name="Kiflezghi M."/>
            <person name="Wade K."/>
            <person name="Ball S.L."/>
            <person name="Bradley K.W."/>
            <person name="Asai D.J."/>
            <person name="Bowman C.A."/>
            <person name="Russell D.A."/>
            <person name="Pope W.H."/>
            <person name="Jacobs-Sera D."/>
            <person name="Hendrix R.W."/>
            <person name="Hatfull G.F."/>
        </authorList>
    </citation>
    <scope>NUCLEOTIDE SEQUENCE [LARGE SCALE GENOMIC DNA]</scope>
    <source>
        <strain evidence="13">JCM 19170</strain>
    </source>
</reference>
<comment type="catalytic activity">
    <reaction evidence="1 9 10">
        <text>[protein]-peptidylproline (omega=180) = [protein]-peptidylproline (omega=0)</text>
        <dbReference type="Rhea" id="RHEA:16237"/>
        <dbReference type="Rhea" id="RHEA-COMP:10747"/>
        <dbReference type="Rhea" id="RHEA-COMP:10748"/>
        <dbReference type="ChEBI" id="CHEBI:83833"/>
        <dbReference type="ChEBI" id="CHEBI:83834"/>
        <dbReference type="EC" id="5.2.1.8"/>
    </reaction>
</comment>
<accession>A0A0K6IQH3</accession>
<dbReference type="InterPro" id="IPR046357">
    <property type="entry name" value="PPIase_dom_sf"/>
</dbReference>
<organism evidence="12 13">
    <name type="scientific">Tepidiphilus thermophilus</name>
    <dbReference type="NCBI Taxonomy" id="876478"/>
    <lineage>
        <taxon>Bacteria</taxon>
        <taxon>Pseudomonadati</taxon>
        <taxon>Pseudomonadota</taxon>
        <taxon>Hydrogenophilia</taxon>
        <taxon>Hydrogenophilales</taxon>
        <taxon>Hydrogenophilaceae</taxon>
        <taxon>Tepidiphilus</taxon>
    </lineage>
</organism>
<evidence type="ECO:0000256" key="1">
    <source>
        <dbReference type="ARBA" id="ARBA00000971"/>
    </source>
</evidence>
<dbReference type="OrthoDB" id="3173132at2"/>
<dbReference type="Gene3D" id="3.10.50.40">
    <property type="match status" value="1"/>
</dbReference>
<dbReference type="EC" id="5.2.1.8" evidence="10"/>
<name>A0A0K6IQH3_9PROT</name>
<evidence type="ECO:0000256" key="9">
    <source>
        <dbReference type="PROSITE-ProRule" id="PRU00277"/>
    </source>
</evidence>
<evidence type="ECO:0000256" key="10">
    <source>
        <dbReference type="RuleBase" id="RU003915"/>
    </source>
</evidence>
<dbReference type="AlphaFoldDB" id="A0A0K6IQH3"/>
<keyword evidence="13" id="KW-1185">Reference proteome</keyword>
<dbReference type="EMBL" id="CYHH01000002">
    <property type="protein sequence ID" value="CUB05562.1"/>
    <property type="molecule type" value="Genomic_DNA"/>
</dbReference>
<dbReference type="PANTHER" id="PTHR47861">
    <property type="entry name" value="FKBP-TYPE PEPTIDYL-PROLYL CIS-TRANS ISOMERASE SLYD"/>
    <property type="match status" value="1"/>
</dbReference>
<dbReference type="SUPFAM" id="SSF54534">
    <property type="entry name" value="FKBP-like"/>
    <property type="match status" value="1"/>
</dbReference>
<keyword evidence="4" id="KW-0963">Cytoplasm</keyword>
<keyword evidence="7 9" id="KW-0413">Isomerase</keyword>
<evidence type="ECO:0000256" key="2">
    <source>
        <dbReference type="ARBA" id="ARBA00004496"/>
    </source>
</evidence>
<protein>
    <recommendedName>
        <fullName evidence="10">Peptidyl-prolyl cis-trans isomerase</fullName>
        <ecNumber evidence="10">5.2.1.8</ecNumber>
    </recommendedName>
</protein>
<keyword evidence="5 9" id="KW-0697">Rotamase</keyword>
<evidence type="ECO:0000256" key="3">
    <source>
        <dbReference type="ARBA" id="ARBA00006577"/>
    </source>
</evidence>
<dbReference type="PANTHER" id="PTHR47861:SF3">
    <property type="entry name" value="FKBP-TYPE PEPTIDYL-PROLYL CIS-TRANS ISOMERASE SLYD"/>
    <property type="match status" value="1"/>
</dbReference>
<evidence type="ECO:0000313" key="13">
    <source>
        <dbReference type="Proteomes" id="UP000182108"/>
    </source>
</evidence>
<evidence type="ECO:0000256" key="7">
    <source>
        <dbReference type="ARBA" id="ARBA00023235"/>
    </source>
</evidence>
<evidence type="ECO:0000256" key="6">
    <source>
        <dbReference type="ARBA" id="ARBA00023186"/>
    </source>
</evidence>
<evidence type="ECO:0000256" key="8">
    <source>
        <dbReference type="ARBA" id="ARBA00037071"/>
    </source>
</evidence>